<feature type="domain" description="F-box" evidence="1">
    <location>
        <begin position="400"/>
        <end position="434"/>
    </location>
</feature>
<name>S8EBI7_FOMSC</name>
<accession>S8EBI7</accession>
<dbReference type="EMBL" id="KE504138">
    <property type="protein sequence ID" value="EPT01993.1"/>
    <property type="molecule type" value="Genomic_DNA"/>
</dbReference>
<gene>
    <name evidence="2" type="ORF">FOMPIDRAFT_1048280</name>
</gene>
<evidence type="ECO:0000259" key="1">
    <source>
        <dbReference type="Pfam" id="PF00646"/>
    </source>
</evidence>
<dbReference type="Proteomes" id="UP000015241">
    <property type="component" value="Unassembled WGS sequence"/>
</dbReference>
<dbReference type="OrthoDB" id="2798260at2759"/>
<sequence>MLPLIPVEVWERVIDELSIHLTTLWSCALVCKAWQARSRFHLISRVTLTNRQQIYRLARLLDEHPELRTRVQTVHLRPEMLAGPMMHLTGFASMLAKKLPAVTSLWLFHSKWMPNTAQNNTFLHLSSFSSLLELSLRGVTFSSPLILARLICSFPNLGSVQLVEISVQNRVFDLLQLPTTLPPVRKIKLDGPSEDIADLLALHLGVAAGVEQFFGGWADFKEDVLSDSAIMTILRASGPTLQQVSLRLWGTPKTAAEQTEYADTDGAAALSLSSSLTLAPCTNLRTFYVCCCLLERQSKSGPWLYDLIASISSTELKGLVIDLDVRHIVDTDMSGFIKVSRSFWDEQQYAQMDELLADPARFKVLKGVAIRLLCGHRTQSPGDDTWRTIDTAKRSMLPVLPTEVWERVIDHLSQYSRALSRCGLVCKAWHARCRFHLVVTTNLVNVRATYRFASLLAARPDLRARVKQVVIRGAVRGQTRPSIPHFGTFALMLAKKLPAVETLHVYDAEWHAAAIRPRVFAVLATFTTITELRLLRVTFPSRTVLARLICALRGLTTLACTALTFRVQNYHHSPLCSTPPRVKDIRLDGPSDATVDLLARQLGIAGSMEVFSAGWSYSAEDSPGEGALVPMLQHAGPIIRRINIRLRRVPGMSVACTDEIKGTTHPSLTGTLSHCIQLMEVYLCYCLPNTVPNDDPMTDSEGPCWLYDLIASIPSRKRRYLSFRLDARQLYASTNHLYKMAQEFFDQQKAMQIDAILSDTMRFKRLRTVRFGLLCNTRTRSPEQNIWKAAIASRFPRLHARRILG</sequence>
<dbReference type="STRING" id="743788.S8EBI7"/>
<dbReference type="InterPro" id="IPR001810">
    <property type="entry name" value="F-box_dom"/>
</dbReference>
<dbReference type="SUPFAM" id="SSF81383">
    <property type="entry name" value="F-box domain"/>
    <property type="match status" value="1"/>
</dbReference>
<proteinExistence type="predicted"/>
<dbReference type="Pfam" id="PF00646">
    <property type="entry name" value="F-box"/>
    <property type="match status" value="1"/>
</dbReference>
<dbReference type="AlphaFoldDB" id="S8EBI7"/>
<keyword evidence="3" id="KW-1185">Reference proteome</keyword>
<evidence type="ECO:0000313" key="2">
    <source>
        <dbReference type="EMBL" id="EPT01993.1"/>
    </source>
</evidence>
<organism evidence="2 3">
    <name type="scientific">Fomitopsis schrenkii</name>
    <name type="common">Brown rot fungus</name>
    <dbReference type="NCBI Taxonomy" id="2126942"/>
    <lineage>
        <taxon>Eukaryota</taxon>
        <taxon>Fungi</taxon>
        <taxon>Dikarya</taxon>
        <taxon>Basidiomycota</taxon>
        <taxon>Agaricomycotina</taxon>
        <taxon>Agaricomycetes</taxon>
        <taxon>Polyporales</taxon>
        <taxon>Fomitopsis</taxon>
    </lineage>
</organism>
<dbReference type="InParanoid" id="S8EBI7"/>
<dbReference type="InterPro" id="IPR036047">
    <property type="entry name" value="F-box-like_dom_sf"/>
</dbReference>
<evidence type="ECO:0000313" key="3">
    <source>
        <dbReference type="Proteomes" id="UP000015241"/>
    </source>
</evidence>
<protein>
    <recommendedName>
        <fullName evidence="1">F-box domain-containing protein</fullName>
    </recommendedName>
</protein>
<dbReference type="SUPFAM" id="SSF52047">
    <property type="entry name" value="RNI-like"/>
    <property type="match status" value="1"/>
</dbReference>
<dbReference type="HOGENOM" id="CLU_349850_0_0_1"/>
<reference evidence="2 3" key="1">
    <citation type="journal article" date="2012" name="Science">
        <title>The Paleozoic origin of enzymatic lignin decomposition reconstructed from 31 fungal genomes.</title>
        <authorList>
            <person name="Floudas D."/>
            <person name="Binder M."/>
            <person name="Riley R."/>
            <person name="Barry K."/>
            <person name="Blanchette R.A."/>
            <person name="Henrissat B."/>
            <person name="Martinez A.T."/>
            <person name="Otillar R."/>
            <person name="Spatafora J.W."/>
            <person name="Yadav J.S."/>
            <person name="Aerts A."/>
            <person name="Benoit I."/>
            <person name="Boyd A."/>
            <person name="Carlson A."/>
            <person name="Copeland A."/>
            <person name="Coutinho P.M."/>
            <person name="de Vries R.P."/>
            <person name="Ferreira P."/>
            <person name="Findley K."/>
            <person name="Foster B."/>
            <person name="Gaskell J."/>
            <person name="Glotzer D."/>
            <person name="Gorecki P."/>
            <person name="Heitman J."/>
            <person name="Hesse C."/>
            <person name="Hori C."/>
            <person name="Igarashi K."/>
            <person name="Jurgens J.A."/>
            <person name="Kallen N."/>
            <person name="Kersten P."/>
            <person name="Kohler A."/>
            <person name="Kuees U."/>
            <person name="Kumar T.K.A."/>
            <person name="Kuo A."/>
            <person name="LaButti K."/>
            <person name="Larrondo L.F."/>
            <person name="Lindquist E."/>
            <person name="Ling A."/>
            <person name="Lombard V."/>
            <person name="Lucas S."/>
            <person name="Lundell T."/>
            <person name="Martin R."/>
            <person name="McLaughlin D.J."/>
            <person name="Morgenstern I."/>
            <person name="Morin E."/>
            <person name="Murat C."/>
            <person name="Nagy L.G."/>
            <person name="Nolan M."/>
            <person name="Ohm R.A."/>
            <person name="Patyshakuliyeva A."/>
            <person name="Rokas A."/>
            <person name="Ruiz-Duenas F.J."/>
            <person name="Sabat G."/>
            <person name="Salamov A."/>
            <person name="Samejima M."/>
            <person name="Schmutz J."/>
            <person name="Slot J.C."/>
            <person name="St John F."/>
            <person name="Stenlid J."/>
            <person name="Sun H."/>
            <person name="Sun S."/>
            <person name="Syed K."/>
            <person name="Tsang A."/>
            <person name="Wiebenga A."/>
            <person name="Young D."/>
            <person name="Pisabarro A."/>
            <person name="Eastwood D.C."/>
            <person name="Martin F."/>
            <person name="Cullen D."/>
            <person name="Grigoriev I.V."/>
            <person name="Hibbett D.S."/>
        </authorList>
    </citation>
    <scope>NUCLEOTIDE SEQUENCE</scope>
    <source>
        <strain evidence="3">FP-58527</strain>
    </source>
</reference>